<dbReference type="FunFam" id="1.10.630.10:FF:000005">
    <property type="entry name" value="cytochrome P450 4F22 isoform X2"/>
    <property type="match status" value="1"/>
</dbReference>
<evidence type="ECO:0000313" key="14">
    <source>
        <dbReference type="Ensembl" id="ENSMMSP00000028489.1"/>
    </source>
</evidence>
<evidence type="ECO:0000313" key="15">
    <source>
        <dbReference type="Proteomes" id="UP000694544"/>
    </source>
</evidence>
<dbReference type="InterPro" id="IPR017972">
    <property type="entry name" value="Cyt_P450_CS"/>
</dbReference>
<keyword evidence="3 12" id="KW-0349">Heme</keyword>
<evidence type="ECO:0000256" key="7">
    <source>
        <dbReference type="ARBA" id="ARBA00022989"/>
    </source>
</evidence>
<evidence type="ECO:0000256" key="2">
    <source>
        <dbReference type="ARBA" id="ARBA00010617"/>
    </source>
</evidence>
<dbReference type="PRINTS" id="PR00385">
    <property type="entry name" value="P450"/>
</dbReference>
<dbReference type="Proteomes" id="UP000694544">
    <property type="component" value="Unplaced"/>
</dbReference>
<dbReference type="GO" id="GO:0020037">
    <property type="term" value="F:heme binding"/>
    <property type="evidence" value="ECO:0007669"/>
    <property type="project" value="InterPro"/>
</dbReference>
<dbReference type="GO" id="GO:0004497">
    <property type="term" value="F:monooxygenase activity"/>
    <property type="evidence" value="ECO:0007669"/>
    <property type="project" value="UniProtKB-KW"/>
</dbReference>
<dbReference type="PANTHER" id="PTHR24291">
    <property type="entry name" value="CYTOCHROME P450 FAMILY 4"/>
    <property type="match status" value="1"/>
</dbReference>
<keyword evidence="9 12" id="KW-0408">Iron</keyword>
<reference evidence="14" key="2">
    <citation type="submission" date="2025-09" db="UniProtKB">
        <authorList>
            <consortium name="Ensembl"/>
        </authorList>
    </citation>
    <scope>IDENTIFICATION</scope>
</reference>
<dbReference type="SUPFAM" id="SSF48264">
    <property type="entry name" value="Cytochrome P450"/>
    <property type="match status" value="1"/>
</dbReference>
<dbReference type="InterPro" id="IPR001128">
    <property type="entry name" value="Cyt_P450"/>
</dbReference>
<keyword evidence="11" id="KW-0472">Membrane</keyword>
<keyword evidence="5 12" id="KW-0479">Metal-binding</keyword>
<proteinExistence type="inferred from homology"/>
<evidence type="ECO:0000256" key="3">
    <source>
        <dbReference type="ARBA" id="ARBA00022617"/>
    </source>
</evidence>
<keyword evidence="7" id="KW-1133">Transmembrane helix</keyword>
<dbReference type="GO" id="GO:0005789">
    <property type="term" value="C:endoplasmic reticulum membrane"/>
    <property type="evidence" value="ECO:0007669"/>
    <property type="project" value="UniProtKB-SubCell"/>
</dbReference>
<organism evidence="14 15">
    <name type="scientific">Moschus moschiferus</name>
    <name type="common">Siberian musk deer</name>
    <name type="synonym">Moschus sibiricus</name>
    <dbReference type="NCBI Taxonomy" id="68415"/>
    <lineage>
        <taxon>Eukaryota</taxon>
        <taxon>Metazoa</taxon>
        <taxon>Chordata</taxon>
        <taxon>Craniata</taxon>
        <taxon>Vertebrata</taxon>
        <taxon>Euteleostomi</taxon>
        <taxon>Mammalia</taxon>
        <taxon>Eutheria</taxon>
        <taxon>Laurasiatheria</taxon>
        <taxon>Artiodactyla</taxon>
        <taxon>Ruminantia</taxon>
        <taxon>Pecora</taxon>
        <taxon>Moschidae</taxon>
        <taxon>Moschus</taxon>
    </lineage>
</organism>
<evidence type="ECO:0000256" key="12">
    <source>
        <dbReference type="PIRSR" id="PIRSR602403-1"/>
    </source>
</evidence>
<keyword evidence="15" id="KW-1185">Reference proteome</keyword>
<name>A0A8C6FT49_MOSMO</name>
<dbReference type="InterPro" id="IPR002403">
    <property type="entry name" value="Cyt_P450_E_grp-IV"/>
</dbReference>
<dbReference type="GO" id="GO:0005506">
    <property type="term" value="F:iron ion binding"/>
    <property type="evidence" value="ECO:0007669"/>
    <property type="project" value="InterPro"/>
</dbReference>
<dbReference type="Gene3D" id="1.10.630.10">
    <property type="entry name" value="Cytochrome P450"/>
    <property type="match status" value="1"/>
</dbReference>
<evidence type="ECO:0000256" key="5">
    <source>
        <dbReference type="ARBA" id="ARBA00022723"/>
    </source>
</evidence>
<dbReference type="AlphaFoldDB" id="A0A8C6FT49"/>
<dbReference type="GO" id="GO:0016705">
    <property type="term" value="F:oxidoreductase activity, acting on paired donors, with incorporation or reduction of molecular oxygen"/>
    <property type="evidence" value="ECO:0007669"/>
    <property type="project" value="InterPro"/>
</dbReference>
<evidence type="ECO:0000256" key="9">
    <source>
        <dbReference type="ARBA" id="ARBA00023004"/>
    </source>
</evidence>
<sequence length="491" mass="56324">MLELSLSWLGLGPLAASPWLLLLLVGASWLLARILAWTYTFYNNSRHLQCFPQPPKRNWFLGHLGLIQSSEEGLLYTQGLASTYGDSVLFAPAAVAPKDVIFYEVLKPWLGDGLLLSAGDKWSRHRRMLTPAFHFNILKPYMKIFTKSADIMHAKWQRLIKEGHTHLDMFEHISLMTLDSLQKCVFSYDSNCQEKPSEYIAAILELSALVAKRHQQIFLHMDFLYYLTPDGWRFRRACHLVHDFTDAVIQERHRNLPSEGIDDFLKAKAKTRTLDFIDVLLLTKPRDPSLSECFSGHDTTASGLSWILYNLAKHPEYQERCRQEVKELLKDREPKNIEWDDLAQLPFLTMCIKESLRLHPPVTVISRRCTQDTVLPDGRVIPKGVICLISIFGTHHNPSVWPDPEVFDPFRFDSENIKGRSPVAFVPFSAGPRNCIGQTFAMTELKVVLALTLLRFRVLPDKEEPRRKPELILRAEGGLWLRVEPLSTGQQ</sequence>
<evidence type="ECO:0000256" key="11">
    <source>
        <dbReference type="ARBA" id="ARBA00023136"/>
    </source>
</evidence>
<protein>
    <submittedName>
        <fullName evidence="14">Uncharacterized protein</fullName>
    </submittedName>
</protein>
<feature type="binding site" description="axial binding residue" evidence="12">
    <location>
        <position position="435"/>
    </location>
    <ligand>
        <name>heme</name>
        <dbReference type="ChEBI" id="CHEBI:30413"/>
    </ligand>
    <ligandPart>
        <name>Fe</name>
        <dbReference type="ChEBI" id="CHEBI:18248"/>
    </ligandPart>
</feature>
<keyword evidence="4" id="KW-0812">Transmembrane</keyword>
<evidence type="ECO:0000256" key="8">
    <source>
        <dbReference type="ARBA" id="ARBA00023002"/>
    </source>
</evidence>
<dbReference type="GO" id="GO:0044281">
    <property type="term" value="P:small molecule metabolic process"/>
    <property type="evidence" value="ECO:0007669"/>
    <property type="project" value="UniProtKB-ARBA"/>
</dbReference>
<evidence type="ECO:0000256" key="6">
    <source>
        <dbReference type="ARBA" id="ARBA00022824"/>
    </source>
</evidence>
<dbReference type="GeneTree" id="ENSGT00940000154646"/>
<accession>A0A8C6FT49</accession>
<keyword evidence="6" id="KW-0256">Endoplasmic reticulum</keyword>
<evidence type="ECO:0000256" key="1">
    <source>
        <dbReference type="ARBA" id="ARBA00004586"/>
    </source>
</evidence>
<dbReference type="PROSITE" id="PS00086">
    <property type="entry name" value="CYTOCHROME_P450"/>
    <property type="match status" value="1"/>
</dbReference>
<comment type="cofactor">
    <cofactor evidence="12">
        <name>heme</name>
        <dbReference type="ChEBI" id="CHEBI:30413"/>
    </cofactor>
</comment>
<evidence type="ECO:0000256" key="10">
    <source>
        <dbReference type="ARBA" id="ARBA00023033"/>
    </source>
</evidence>
<keyword evidence="8 13" id="KW-0560">Oxidoreductase</keyword>
<dbReference type="PRINTS" id="PR00465">
    <property type="entry name" value="EP450IV"/>
</dbReference>
<keyword evidence="10 13" id="KW-0503">Monooxygenase</keyword>
<comment type="similarity">
    <text evidence="2 13">Belongs to the cytochrome P450 family.</text>
</comment>
<dbReference type="InterPro" id="IPR036396">
    <property type="entry name" value="Cyt_P450_sf"/>
</dbReference>
<evidence type="ECO:0000256" key="13">
    <source>
        <dbReference type="RuleBase" id="RU000461"/>
    </source>
</evidence>
<comment type="subcellular location">
    <subcellularLocation>
        <location evidence="1">Endoplasmic reticulum membrane</location>
    </subcellularLocation>
</comment>
<evidence type="ECO:0000256" key="4">
    <source>
        <dbReference type="ARBA" id="ARBA00022692"/>
    </source>
</evidence>
<dbReference type="PANTHER" id="PTHR24291:SF198">
    <property type="entry name" value="CYTOCHROME P450 4F3"/>
    <property type="match status" value="1"/>
</dbReference>
<reference evidence="14" key="1">
    <citation type="submission" date="2025-08" db="UniProtKB">
        <authorList>
            <consortium name="Ensembl"/>
        </authorList>
    </citation>
    <scope>IDENTIFICATION</scope>
</reference>
<dbReference type="Ensembl" id="ENSMMST00000031380.1">
    <property type="protein sequence ID" value="ENSMMSP00000028489.1"/>
    <property type="gene ID" value="ENSMMSG00000021267.1"/>
</dbReference>
<dbReference type="InterPro" id="IPR050196">
    <property type="entry name" value="Cytochrome_P450_Monoox"/>
</dbReference>
<dbReference type="Pfam" id="PF00067">
    <property type="entry name" value="p450"/>
    <property type="match status" value="1"/>
</dbReference>